<gene>
    <name evidence="2" type="ORF">CPB83DRAFT_113797</name>
</gene>
<dbReference type="GO" id="GO:0006401">
    <property type="term" value="P:RNA catabolic process"/>
    <property type="evidence" value="ECO:0007669"/>
    <property type="project" value="InterPro"/>
</dbReference>
<dbReference type="AlphaFoldDB" id="A0A9P6E4P6"/>
<dbReference type="EMBL" id="MU157948">
    <property type="protein sequence ID" value="KAF9522369.1"/>
    <property type="molecule type" value="Genomic_DNA"/>
</dbReference>
<dbReference type="OrthoDB" id="6222486at2759"/>
<evidence type="ECO:0000256" key="1">
    <source>
        <dbReference type="SAM" id="MobiDB-lite"/>
    </source>
</evidence>
<sequence>MKLWRFVYGHDGGPWNSGPNVTFGYVTWRVVTRFSFAHHAQDQMATDNVRLTIPVSDTEGSLVACKPNLMPFHIQYTGPASVRTFMLVEKLKFKGNDGSNSKLKETSNPKTTDSGVVEMKRETSKMDVDVDTPPVSVDVSEAISPEEDVDMAPVTLTRTNTEPIIVDSQPEITPSTSILTSMPSSSTLAVSAATSQTSISVGPSASSSSLVQAPLLEDLDKRVVSSFRGRTIHGLEVEVPAGYIGVVFKAEGGDSTQGAGTTEAAEEKVEKKRGRTRQDTTSSRAKASASTSSAKKDSAQDEDEEPTRLTRRRGRFTSSAVPMKGTVITIEDDDKPEETTDTPMVDLTNEDEAPAAEDSPTTKDDLPTRKITPQAQFASFTLWQADRVVDKTNDEYMKALTEWVGLASEIHRTDLDFE</sequence>
<dbReference type="GO" id="GO:0032299">
    <property type="term" value="C:ribonuclease H2 complex"/>
    <property type="evidence" value="ECO:0007669"/>
    <property type="project" value="InterPro"/>
</dbReference>
<name>A0A9P6E4P6_9AGAR</name>
<comment type="caution">
    <text evidence="2">The sequence shown here is derived from an EMBL/GenBank/DDBJ whole genome shotgun (WGS) entry which is preliminary data.</text>
</comment>
<feature type="compositionally biased region" description="Low complexity" evidence="1">
    <location>
        <begin position="280"/>
        <end position="293"/>
    </location>
</feature>
<reference evidence="2" key="1">
    <citation type="submission" date="2020-11" db="EMBL/GenBank/DDBJ databases">
        <authorList>
            <consortium name="DOE Joint Genome Institute"/>
            <person name="Ahrendt S."/>
            <person name="Riley R."/>
            <person name="Andreopoulos W."/>
            <person name="Labutti K."/>
            <person name="Pangilinan J."/>
            <person name="Ruiz-Duenas F.J."/>
            <person name="Barrasa J.M."/>
            <person name="Sanchez-Garcia M."/>
            <person name="Camarero S."/>
            <person name="Miyauchi S."/>
            <person name="Serrano A."/>
            <person name="Linde D."/>
            <person name="Babiker R."/>
            <person name="Drula E."/>
            <person name="Ayuso-Fernandez I."/>
            <person name="Pacheco R."/>
            <person name="Padilla G."/>
            <person name="Ferreira P."/>
            <person name="Barriuso J."/>
            <person name="Kellner H."/>
            <person name="Castanera R."/>
            <person name="Alfaro M."/>
            <person name="Ramirez L."/>
            <person name="Pisabarro A.G."/>
            <person name="Kuo A."/>
            <person name="Tritt A."/>
            <person name="Lipzen A."/>
            <person name="He G."/>
            <person name="Yan M."/>
            <person name="Ng V."/>
            <person name="Cullen D."/>
            <person name="Martin F."/>
            <person name="Rosso M.-N."/>
            <person name="Henrissat B."/>
            <person name="Hibbett D."/>
            <person name="Martinez A.T."/>
            <person name="Grigoriev I.V."/>
        </authorList>
    </citation>
    <scope>NUCLEOTIDE SEQUENCE</scope>
    <source>
        <strain evidence="2">CBS 506.95</strain>
    </source>
</reference>
<organism evidence="2 3">
    <name type="scientific">Crepidotus variabilis</name>
    <dbReference type="NCBI Taxonomy" id="179855"/>
    <lineage>
        <taxon>Eukaryota</taxon>
        <taxon>Fungi</taxon>
        <taxon>Dikarya</taxon>
        <taxon>Basidiomycota</taxon>
        <taxon>Agaricomycotina</taxon>
        <taxon>Agaricomycetes</taxon>
        <taxon>Agaricomycetidae</taxon>
        <taxon>Agaricales</taxon>
        <taxon>Agaricineae</taxon>
        <taxon>Crepidotaceae</taxon>
        <taxon>Crepidotus</taxon>
    </lineage>
</organism>
<dbReference type="Gene3D" id="2.40.128.680">
    <property type="match status" value="1"/>
</dbReference>
<dbReference type="Pfam" id="PF08615">
    <property type="entry name" value="RNase_H2_suC"/>
    <property type="match status" value="1"/>
</dbReference>
<dbReference type="InterPro" id="IPR013924">
    <property type="entry name" value="RNase_H2_suC"/>
</dbReference>
<feature type="compositionally biased region" description="Acidic residues" evidence="1">
    <location>
        <begin position="330"/>
        <end position="340"/>
    </location>
</feature>
<protein>
    <submittedName>
        <fullName evidence="2">Ribonuclease H2, subunit C</fullName>
    </submittedName>
</protein>
<dbReference type="Proteomes" id="UP000807306">
    <property type="component" value="Unassembled WGS sequence"/>
</dbReference>
<keyword evidence="3" id="KW-1185">Reference proteome</keyword>
<dbReference type="PANTHER" id="PTHR47204">
    <property type="entry name" value="OS02G0168900 PROTEIN"/>
    <property type="match status" value="1"/>
</dbReference>
<feature type="region of interest" description="Disordered" evidence="1">
    <location>
        <begin position="253"/>
        <end position="368"/>
    </location>
</feature>
<dbReference type="PANTHER" id="PTHR47204:SF1">
    <property type="entry name" value="RIBONUCLEASE H2 SUBUNIT C"/>
    <property type="match status" value="1"/>
</dbReference>
<accession>A0A9P6E4P6</accession>
<evidence type="ECO:0000313" key="3">
    <source>
        <dbReference type="Proteomes" id="UP000807306"/>
    </source>
</evidence>
<proteinExistence type="predicted"/>
<evidence type="ECO:0000313" key="2">
    <source>
        <dbReference type="EMBL" id="KAF9522369.1"/>
    </source>
</evidence>